<dbReference type="PANTHER" id="PTHR42881">
    <property type="entry name" value="PROLYL ENDOPEPTIDASE"/>
    <property type="match status" value="1"/>
</dbReference>
<evidence type="ECO:0000256" key="1">
    <source>
        <dbReference type="ARBA" id="ARBA00001070"/>
    </source>
</evidence>
<keyword evidence="6" id="KW-0732">Signal</keyword>
<evidence type="ECO:0000259" key="8">
    <source>
        <dbReference type="Pfam" id="PF02897"/>
    </source>
</evidence>
<dbReference type="Proteomes" id="UP001371218">
    <property type="component" value="Unassembled WGS sequence"/>
</dbReference>
<keyword evidence="10" id="KW-1185">Reference proteome</keyword>
<organism evidence="9 10">
    <name type="scientific">Ideonella lacteola</name>
    <dbReference type="NCBI Taxonomy" id="2984193"/>
    <lineage>
        <taxon>Bacteria</taxon>
        <taxon>Pseudomonadati</taxon>
        <taxon>Pseudomonadota</taxon>
        <taxon>Betaproteobacteria</taxon>
        <taxon>Burkholderiales</taxon>
        <taxon>Sphaerotilaceae</taxon>
        <taxon>Ideonella</taxon>
    </lineage>
</organism>
<evidence type="ECO:0000256" key="2">
    <source>
        <dbReference type="ARBA" id="ARBA00011897"/>
    </source>
</evidence>
<evidence type="ECO:0000313" key="10">
    <source>
        <dbReference type="Proteomes" id="UP001371218"/>
    </source>
</evidence>
<feature type="chain" id="PRO_5046985375" description="prolyl oligopeptidase" evidence="6">
    <location>
        <begin position="27"/>
        <end position="719"/>
    </location>
</feature>
<keyword evidence="4" id="KW-0378">Hydrolase</keyword>
<evidence type="ECO:0000259" key="7">
    <source>
        <dbReference type="Pfam" id="PF00326"/>
    </source>
</evidence>
<feature type="signal peptide" evidence="6">
    <location>
        <begin position="1"/>
        <end position="26"/>
    </location>
</feature>
<dbReference type="Pfam" id="PF02897">
    <property type="entry name" value="Peptidase_S9_N"/>
    <property type="match status" value="1"/>
</dbReference>
<keyword evidence="5" id="KW-0720">Serine protease</keyword>
<evidence type="ECO:0000313" key="9">
    <source>
        <dbReference type="EMBL" id="MEK8032946.1"/>
    </source>
</evidence>
<dbReference type="InterPro" id="IPR001375">
    <property type="entry name" value="Peptidase_S9_cat"/>
</dbReference>
<comment type="caution">
    <text evidence="9">The sequence shown here is derived from an EMBL/GenBank/DDBJ whole genome shotgun (WGS) entry which is preliminary data.</text>
</comment>
<comment type="catalytic activity">
    <reaction evidence="1">
        <text>Hydrolysis of Pro-|-Xaa &gt;&gt; Ala-|-Xaa in oligopeptides.</text>
        <dbReference type="EC" id="3.4.21.26"/>
    </reaction>
</comment>
<dbReference type="EC" id="3.4.21.26" evidence="2"/>
<accession>A0ABU9BSV9</accession>
<dbReference type="EMBL" id="JBBUTG010000013">
    <property type="protein sequence ID" value="MEK8032946.1"/>
    <property type="molecule type" value="Genomic_DNA"/>
</dbReference>
<evidence type="ECO:0000256" key="5">
    <source>
        <dbReference type="ARBA" id="ARBA00022825"/>
    </source>
</evidence>
<dbReference type="Pfam" id="PF00326">
    <property type="entry name" value="Peptidase_S9"/>
    <property type="match status" value="1"/>
</dbReference>
<dbReference type="InterPro" id="IPR029058">
    <property type="entry name" value="AB_hydrolase_fold"/>
</dbReference>
<dbReference type="InterPro" id="IPR051167">
    <property type="entry name" value="Prolyl_oligopep/macrocyclase"/>
</dbReference>
<feature type="domain" description="Peptidase S9A N-terminal" evidence="8">
    <location>
        <begin position="32"/>
        <end position="434"/>
    </location>
</feature>
<sequence>MRTVVTTGIRSALAGVSLGAGIAAGAAGLSYPETPRKPVIDLYHGVEVTDPYRWLEATDTPAVEAWVAQQNALTRSQLDPLPSRAAIVGELKTLFGSAPVTRRQLHYAGGRLFAMKSQPPANQPKLVVLTDPMDMATEKTIVDPNVLNPKGTTAIDWYVPSLDGRLVAVSLSENGSEDGTLHLFEVATGRQLEDVVPRVQYPTGGGSAAWTPDGKGLYYTRYPQGQERPPADANFYQQVWYHQIGTPIAQDKYVIGQEFPRVAETFLSTTEDGRYLLADVAYGDGGDHAFYLRGPGQTAWTRLADFADGVRSVVLGRDGRWYAIVLKGSPRGRVVAGSLDAPSLAKAKLLVPESEMTVSAVTPATSRLYLEYLAGGPQELHAFTLDGRPLGRIGAEAVATAMAGPTLEGDELLFASQSYVSPLAWYRYRPTSQQPDPAPVKTPLSEAPRDVDLGDVEVRREFATSKDGTKVPVNIVFKKGLKLDGKSPLLLTGYGGFSIPMQPRFSLRTAFWLRHGGVFVVANLRGGGEFGEEWHVQGNLTRKQNVFDDFIASAQYLIDKGYTSPARLAIEGGSNGGLLMGAVLTQRPEMFRAVVGHVGVYDMLRVELSPNGAFNVSEFGSVKDPAQFKALHAYSPYHRVVEGTAYPSVFLLTGMHDGRVEPHNTLKMAARLQAASTSGRPVLLRVAGDAGHGQGMALSSMIEQDADVFAFLFDQLGMK</sequence>
<proteinExistence type="predicted"/>
<dbReference type="SUPFAM" id="SSF50993">
    <property type="entry name" value="Peptidase/esterase 'gauge' domain"/>
    <property type="match status" value="1"/>
</dbReference>
<reference evidence="9 10" key="1">
    <citation type="submission" date="2024-04" db="EMBL/GenBank/DDBJ databases">
        <title>Novel species of the genus Ideonella isolated from streams.</title>
        <authorList>
            <person name="Lu H."/>
        </authorList>
    </citation>
    <scope>NUCLEOTIDE SEQUENCE [LARGE SCALE GENOMIC DNA]</scope>
    <source>
        <strain evidence="9 10">DXS29W</strain>
    </source>
</reference>
<gene>
    <name evidence="9" type="ORF">AACH06_19160</name>
</gene>
<protein>
    <recommendedName>
        <fullName evidence="2">prolyl oligopeptidase</fullName>
        <ecNumber evidence="2">3.4.21.26</ecNumber>
    </recommendedName>
</protein>
<dbReference type="RefSeq" id="WP_341427368.1">
    <property type="nucleotide sequence ID" value="NZ_JBBUTG010000013.1"/>
</dbReference>
<dbReference type="PRINTS" id="PR00862">
    <property type="entry name" value="PROLIGOPTASE"/>
</dbReference>
<keyword evidence="3" id="KW-0645">Protease</keyword>
<dbReference type="InterPro" id="IPR002470">
    <property type="entry name" value="Peptidase_S9A"/>
</dbReference>
<evidence type="ECO:0000256" key="6">
    <source>
        <dbReference type="SAM" id="SignalP"/>
    </source>
</evidence>
<evidence type="ECO:0000256" key="4">
    <source>
        <dbReference type="ARBA" id="ARBA00022801"/>
    </source>
</evidence>
<dbReference type="Gene3D" id="3.40.50.1820">
    <property type="entry name" value="alpha/beta hydrolase"/>
    <property type="match status" value="1"/>
</dbReference>
<dbReference type="PANTHER" id="PTHR42881:SF2">
    <property type="entry name" value="PROLYL ENDOPEPTIDASE"/>
    <property type="match status" value="1"/>
</dbReference>
<name>A0ABU9BSV9_9BURK</name>
<dbReference type="SUPFAM" id="SSF53474">
    <property type="entry name" value="alpha/beta-Hydrolases"/>
    <property type="match status" value="1"/>
</dbReference>
<dbReference type="Gene3D" id="2.130.10.120">
    <property type="entry name" value="Prolyl oligopeptidase, N-terminal domain"/>
    <property type="match status" value="1"/>
</dbReference>
<evidence type="ECO:0000256" key="3">
    <source>
        <dbReference type="ARBA" id="ARBA00022670"/>
    </source>
</evidence>
<feature type="domain" description="Peptidase S9 prolyl oligopeptidase catalytic" evidence="7">
    <location>
        <begin position="504"/>
        <end position="718"/>
    </location>
</feature>
<dbReference type="InterPro" id="IPR023302">
    <property type="entry name" value="Pept_S9A_N"/>
</dbReference>